<organism evidence="1">
    <name type="scientific">Zea mays</name>
    <name type="common">Maize</name>
    <dbReference type="NCBI Taxonomy" id="4577"/>
    <lineage>
        <taxon>Eukaryota</taxon>
        <taxon>Viridiplantae</taxon>
        <taxon>Streptophyta</taxon>
        <taxon>Embryophyta</taxon>
        <taxon>Tracheophyta</taxon>
        <taxon>Spermatophyta</taxon>
        <taxon>Magnoliopsida</taxon>
        <taxon>Liliopsida</taxon>
        <taxon>Poales</taxon>
        <taxon>Poaceae</taxon>
        <taxon>PACMAD clade</taxon>
        <taxon>Panicoideae</taxon>
        <taxon>Andropogonodae</taxon>
        <taxon>Andropogoneae</taxon>
        <taxon>Tripsacinae</taxon>
        <taxon>Zea</taxon>
    </lineage>
</organism>
<dbReference type="EMBL" id="NCVQ01000003">
    <property type="protein sequence ID" value="PWZ38490.1"/>
    <property type="molecule type" value="Genomic_DNA"/>
</dbReference>
<protein>
    <submittedName>
        <fullName evidence="1">Uncharacterized protein</fullName>
    </submittedName>
</protein>
<dbReference type="Proteomes" id="UP000251960">
    <property type="component" value="Chromosome 2"/>
</dbReference>
<proteinExistence type="predicted"/>
<evidence type="ECO:0000313" key="1">
    <source>
        <dbReference type="EMBL" id="PWZ38490.1"/>
    </source>
</evidence>
<name>A0A3L6FZE5_MAIZE</name>
<sequence length="114" mass="11954">MAPPALSSSLAAKSSHGRVPWEHADALLSSMAGARAPLLPMAPPPCSFPSASAPLPGPTSASTRYMPMARMEHLGVLPPFPPAGSSLTQPECRHHLHIFPPYITASSEPLPLFP</sequence>
<accession>A0A3L6FZE5</accession>
<dbReference type="AlphaFoldDB" id="A0A3L6FZE5"/>
<comment type="caution">
    <text evidence="1">The sequence shown here is derived from an EMBL/GenBank/DDBJ whole genome shotgun (WGS) entry which is preliminary data.</text>
</comment>
<gene>
    <name evidence="1" type="ORF">Zm00014a_015376</name>
</gene>
<reference evidence="1" key="1">
    <citation type="journal article" date="2018" name="Nat. Genet.">
        <title>Extensive intraspecific gene order and gene structural variations between Mo17 and other maize genomes.</title>
        <authorList>
            <person name="Sun S."/>
            <person name="Zhou Y."/>
            <person name="Chen J."/>
            <person name="Shi J."/>
            <person name="Zhao H."/>
            <person name="Zhao H."/>
            <person name="Song W."/>
            <person name="Zhang M."/>
            <person name="Cui Y."/>
            <person name="Dong X."/>
            <person name="Liu H."/>
            <person name="Ma X."/>
            <person name="Jiao Y."/>
            <person name="Wang B."/>
            <person name="Wei X."/>
            <person name="Stein J.C."/>
            <person name="Glaubitz J.C."/>
            <person name="Lu F."/>
            <person name="Yu G."/>
            <person name="Liang C."/>
            <person name="Fengler K."/>
            <person name="Li B."/>
            <person name="Rafalski A."/>
            <person name="Schnable P.S."/>
            <person name="Ware D.H."/>
            <person name="Buckler E.S."/>
            <person name="Lai J."/>
        </authorList>
    </citation>
    <scope>NUCLEOTIDE SEQUENCE [LARGE SCALE GENOMIC DNA]</scope>
    <source>
        <tissue evidence="1">Seedling</tissue>
    </source>
</reference>